<dbReference type="RefSeq" id="WP_281778782.1">
    <property type="nucleotide sequence ID" value="NZ_AP027041.1"/>
</dbReference>
<accession>A0ABN6UKE1</accession>
<dbReference type="NCBIfam" id="TIGR00686">
    <property type="entry name" value="phnA"/>
    <property type="match status" value="1"/>
</dbReference>
<proteinExistence type="inferred from homology"/>
<comment type="similarity">
    <text evidence="1">Belongs to the YjdM family.</text>
</comment>
<dbReference type="InterPro" id="IPR004624">
    <property type="entry name" value="YjdM"/>
</dbReference>
<reference evidence="4 5" key="1">
    <citation type="journal article" date="2023" name="Int. J. Syst. Evol. Microbiol.">
        <title>Physiological and genomic analyses of cobalamin (vitamin B12)-auxotrophy of Lysobacter auxotrophicus sp. nov., a methionine-auxotrophic chitinolytic bacterium isolated from chitin-treated soil.</title>
        <authorList>
            <person name="Saito A."/>
            <person name="Dohra H."/>
            <person name="Hamada M."/>
            <person name="Moriuchi R."/>
            <person name="Kotsuchibashi Y."/>
            <person name="Mori K."/>
        </authorList>
    </citation>
    <scope>NUCLEOTIDE SEQUENCE [LARGE SCALE GENOMIC DNA]</scope>
    <source>
        <strain evidence="4 5">5-21a</strain>
    </source>
</reference>
<dbReference type="InterPro" id="IPR013987">
    <property type="entry name" value="YjdM_N"/>
</dbReference>
<dbReference type="Gene3D" id="2.30.30.40">
    <property type="entry name" value="SH3 Domains"/>
    <property type="match status" value="1"/>
</dbReference>
<dbReference type="SUPFAM" id="SSF57783">
    <property type="entry name" value="Zinc beta-ribbon"/>
    <property type="match status" value="1"/>
</dbReference>
<gene>
    <name evidence="4" type="ORF">LA521A_19970</name>
</gene>
<feature type="domain" description="Protein YjdM N-terminal" evidence="3">
    <location>
        <begin position="5"/>
        <end position="31"/>
    </location>
</feature>
<dbReference type="Pfam" id="PF03831">
    <property type="entry name" value="YjdM"/>
    <property type="match status" value="1"/>
</dbReference>
<dbReference type="Pfam" id="PF08274">
    <property type="entry name" value="Zn_Ribbon_YjdM"/>
    <property type="match status" value="1"/>
</dbReference>
<dbReference type="InterPro" id="IPR013988">
    <property type="entry name" value="YjdM_C"/>
</dbReference>
<evidence type="ECO:0000259" key="2">
    <source>
        <dbReference type="Pfam" id="PF03831"/>
    </source>
</evidence>
<evidence type="ECO:0000313" key="4">
    <source>
        <dbReference type="EMBL" id="BDU16796.1"/>
    </source>
</evidence>
<keyword evidence="5" id="KW-1185">Reference proteome</keyword>
<dbReference type="Proteomes" id="UP001317822">
    <property type="component" value="Chromosome"/>
</dbReference>
<dbReference type="PANTHER" id="PTHR30305">
    <property type="entry name" value="PROTEIN YJDM-RELATED"/>
    <property type="match status" value="1"/>
</dbReference>
<dbReference type="SUPFAM" id="SSF82057">
    <property type="entry name" value="Prokaryotic SH3-related domain"/>
    <property type="match status" value="1"/>
</dbReference>
<evidence type="ECO:0000256" key="1">
    <source>
        <dbReference type="ARBA" id="ARBA00009248"/>
    </source>
</evidence>
<dbReference type="EMBL" id="AP027041">
    <property type="protein sequence ID" value="BDU16796.1"/>
    <property type="molecule type" value="Genomic_DNA"/>
</dbReference>
<evidence type="ECO:0000313" key="5">
    <source>
        <dbReference type="Proteomes" id="UP001317822"/>
    </source>
</evidence>
<organism evidence="4 5">
    <name type="scientific">Lysobacter auxotrophicus</name>
    <dbReference type="NCBI Taxonomy" id="2992573"/>
    <lineage>
        <taxon>Bacteria</taxon>
        <taxon>Pseudomonadati</taxon>
        <taxon>Pseudomonadota</taxon>
        <taxon>Gammaproteobacteria</taxon>
        <taxon>Lysobacterales</taxon>
        <taxon>Lysobacteraceae</taxon>
        <taxon>Lysobacter</taxon>
    </lineage>
</organism>
<protein>
    <submittedName>
        <fullName evidence="4">Alkylphosphonate utilization protein</fullName>
    </submittedName>
</protein>
<evidence type="ECO:0000259" key="3">
    <source>
        <dbReference type="Pfam" id="PF08274"/>
    </source>
</evidence>
<feature type="domain" description="Protein YjdM C-terminal" evidence="2">
    <location>
        <begin position="47"/>
        <end position="115"/>
    </location>
</feature>
<dbReference type="PANTHER" id="PTHR30305:SF3">
    <property type="entry name" value="PROTEIN YJDM"/>
    <property type="match status" value="1"/>
</dbReference>
<dbReference type="Gene3D" id="2.20.25.10">
    <property type="match status" value="1"/>
</dbReference>
<name>A0ABN6UKE1_9GAMM</name>
<sequence length="115" mass="12231">MPVSPACPQCTLTNTYVDGANFVCADCGFEWRVEGEGEGAAASGVVVRDSNGNVLVEGDTVVVIKDLKVKGSSIPLKQGTVIRNIRLVEDDAEHIEGNSDKIKGLVLKTVFLRKA</sequence>